<comment type="subcellular location">
    <subcellularLocation>
        <location evidence="1">Periplasm</location>
    </subcellularLocation>
</comment>
<dbReference type="PANTHER" id="PTHR30036">
    <property type="entry name" value="D-XYLOSE-BINDING PERIPLASMIC PROTEIN"/>
    <property type="match status" value="1"/>
</dbReference>
<evidence type="ECO:0000313" key="6">
    <source>
        <dbReference type="EMBL" id="MBA8878888.1"/>
    </source>
</evidence>
<feature type="chain" id="PRO_5032941012" evidence="4">
    <location>
        <begin position="27"/>
        <end position="355"/>
    </location>
</feature>
<reference evidence="6 7" key="1">
    <citation type="submission" date="2020-07" db="EMBL/GenBank/DDBJ databases">
        <title>Genomic Encyclopedia of Type Strains, Phase IV (KMG-V): Genome sequencing to study the core and pangenomes of soil and plant-associated prokaryotes.</title>
        <authorList>
            <person name="Whitman W."/>
        </authorList>
    </citation>
    <scope>NUCLEOTIDE SEQUENCE [LARGE SCALE GENOMIC DNA]</scope>
    <source>
        <strain evidence="6 7">AN3</strain>
    </source>
</reference>
<dbReference type="Gene3D" id="3.40.50.2300">
    <property type="match status" value="2"/>
</dbReference>
<keyword evidence="3 4" id="KW-0732">Signal</keyword>
<dbReference type="EMBL" id="JACGXN010000003">
    <property type="protein sequence ID" value="MBA8878888.1"/>
    <property type="molecule type" value="Genomic_DNA"/>
</dbReference>
<comment type="caution">
    <text evidence="6">The sequence shown here is derived from an EMBL/GenBank/DDBJ whole genome shotgun (WGS) entry which is preliminary data.</text>
</comment>
<evidence type="ECO:0000256" key="3">
    <source>
        <dbReference type="ARBA" id="ARBA00022729"/>
    </source>
</evidence>
<organism evidence="6 7">
    <name type="scientific">Phyllobacterium myrsinacearum</name>
    <dbReference type="NCBI Taxonomy" id="28101"/>
    <lineage>
        <taxon>Bacteria</taxon>
        <taxon>Pseudomonadati</taxon>
        <taxon>Pseudomonadota</taxon>
        <taxon>Alphaproteobacteria</taxon>
        <taxon>Hyphomicrobiales</taxon>
        <taxon>Phyllobacteriaceae</taxon>
        <taxon>Phyllobacterium</taxon>
    </lineage>
</organism>
<sequence>MTSFVWKLTGAAVLTLGLLSGTAAFAQSAKVTDATVAFLMPDQASTRYEQHDYPGFAAEMKKLCPGCKVIYQNADADASRQQQQFNSVISQGAKAIVLDPVDSTAAASLVKLAQSQGVKVIAYDRPIPSTPADFYVSFNNEGIGKAIADSLVQHLKSLKIEAGDGGLLQINGSPTDAAAGLIKKGIHTGLDTSGYPILAEYDTPEWAPPKAQQWASGQITRFGKKILGVVAANDGTGGGAIAAFKAAGVDPVPPVTGNDATIAALQLIVAGDQYNTISKPSEIVAAAAANVAVQLLSGETPKAETTLYDTPSQLFIPAVVTAENLKAEIIDKKIVTAAELCTGRYAEGCKKLGIN</sequence>
<dbReference type="InterPro" id="IPR025997">
    <property type="entry name" value="SBP_2_dom"/>
</dbReference>
<dbReference type="InterPro" id="IPR050555">
    <property type="entry name" value="Bact_Solute-Bind_Prot2"/>
</dbReference>
<proteinExistence type="inferred from homology"/>
<comment type="similarity">
    <text evidence="2">Belongs to the bacterial solute-binding protein 2 family.</text>
</comment>
<keyword evidence="7" id="KW-1185">Reference proteome</keyword>
<feature type="signal peptide" evidence="4">
    <location>
        <begin position="1"/>
        <end position="26"/>
    </location>
</feature>
<evidence type="ECO:0000256" key="1">
    <source>
        <dbReference type="ARBA" id="ARBA00004418"/>
    </source>
</evidence>
<evidence type="ECO:0000256" key="4">
    <source>
        <dbReference type="SAM" id="SignalP"/>
    </source>
</evidence>
<dbReference type="InterPro" id="IPR028082">
    <property type="entry name" value="Peripla_BP_I"/>
</dbReference>
<dbReference type="CDD" id="cd19995">
    <property type="entry name" value="PBP1_ABC_xylose_binding-like"/>
    <property type="match status" value="1"/>
</dbReference>
<gene>
    <name evidence="6" type="ORF">FHW16_002606</name>
</gene>
<dbReference type="AlphaFoldDB" id="A0A839EKQ7"/>
<dbReference type="Pfam" id="PF13407">
    <property type="entry name" value="Peripla_BP_4"/>
    <property type="match status" value="1"/>
</dbReference>
<dbReference type="GO" id="GO:0030246">
    <property type="term" value="F:carbohydrate binding"/>
    <property type="evidence" value="ECO:0007669"/>
    <property type="project" value="TreeGrafter"/>
</dbReference>
<dbReference type="RefSeq" id="WP_182549577.1">
    <property type="nucleotide sequence ID" value="NZ_JACGXN010000003.1"/>
</dbReference>
<dbReference type="PANTHER" id="PTHR30036:SF1">
    <property type="entry name" value="D-XYLOSE-BINDING PERIPLASMIC PROTEIN"/>
    <property type="match status" value="1"/>
</dbReference>
<dbReference type="GO" id="GO:0030288">
    <property type="term" value="C:outer membrane-bounded periplasmic space"/>
    <property type="evidence" value="ECO:0007669"/>
    <property type="project" value="TreeGrafter"/>
</dbReference>
<accession>A0A839EKQ7</accession>
<evidence type="ECO:0000259" key="5">
    <source>
        <dbReference type="Pfam" id="PF13407"/>
    </source>
</evidence>
<evidence type="ECO:0000256" key="2">
    <source>
        <dbReference type="ARBA" id="ARBA00007639"/>
    </source>
</evidence>
<dbReference type="Proteomes" id="UP000549052">
    <property type="component" value="Unassembled WGS sequence"/>
</dbReference>
<feature type="domain" description="Periplasmic binding protein" evidence="5">
    <location>
        <begin position="36"/>
        <end position="299"/>
    </location>
</feature>
<protein>
    <submittedName>
        <fullName evidence="6">D-xylose transport system substrate-binding protein</fullName>
    </submittedName>
</protein>
<evidence type="ECO:0000313" key="7">
    <source>
        <dbReference type="Proteomes" id="UP000549052"/>
    </source>
</evidence>
<name>A0A839EKQ7_9HYPH</name>
<dbReference type="SUPFAM" id="SSF53822">
    <property type="entry name" value="Periplasmic binding protein-like I"/>
    <property type="match status" value="1"/>
</dbReference>